<accession>A0A1X7E2I1</accession>
<feature type="compositionally biased region" description="Basic and acidic residues" evidence="1">
    <location>
        <begin position="100"/>
        <end position="111"/>
    </location>
</feature>
<organism evidence="2 3">
    <name type="scientific">Desulfovibrio gilichinskyi</name>
    <dbReference type="NCBI Taxonomy" id="1519643"/>
    <lineage>
        <taxon>Bacteria</taxon>
        <taxon>Pseudomonadati</taxon>
        <taxon>Thermodesulfobacteriota</taxon>
        <taxon>Desulfovibrionia</taxon>
        <taxon>Desulfovibrionales</taxon>
        <taxon>Desulfovibrionaceae</taxon>
        <taxon>Desulfovibrio</taxon>
    </lineage>
</organism>
<evidence type="ECO:0000256" key="1">
    <source>
        <dbReference type="SAM" id="MobiDB-lite"/>
    </source>
</evidence>
<sequence length="111" mass="12577">MDVYGYCLDDPINFYDRTGLAQVYERRLKGLEFLDSAEAKIVINKLKKIPYGGMLAPFEGVADKLIDAANIKLKHEYIKYDKTDVSKDEKTNSGFSKRGVTHDENGKETPI</sequence>
<evidence type="ECO:0000313" key="2">
    <source>
        <dbReference type="EMBL" id="SMF26195.1"/>
    </source>
</evidence>
<gene>
    <name evidence="2" type="ORF">SAMN06295933_2542</name>
</gene>
<name>A0A1X7E2I1_9BACT</name>
<evidence type="ECO:0000313" key="3">
    <source>
        <dbReference type="Proteomes" id="UP000192906"/>
    </source>
</evidence>
<dbReference type="AlphaFoldDB" id="A0A1X7E2I1"/>
<protein>
    <submittedName>
        <fullName evidence="2">Uncharacterized protein</fullName>
    </submittedName>
</protein>
<dbReference type="Proteomes" id="UP000192906">
    <property type="component" value="Unassembled WGS sequence"/>
</dbReference>
<reference evidence="3" key="1">
    <citation type="submission" date="2017-04" db="EMBL/GenBank/DDBJ databases">
        <authorList>
            <person name="Varghese N."/>
            <person name="Submissions S."/>
        </authorList>
    </citation>
    <scope>NUCLEOTIDE SEQUENCE [LARGE SCALE GENOMIC DNA]</scope>
    <source>
        <strain evidence="3">K3S</strain>
    </source>
</reference>
<keyword evidence="3" id="KW-1185">Reference proteome</keyword>
<dbReference type="EMBL" id="FWZU01000004">
    <property type="protein sequence ID" value="SMF26195.1"/>
    <property type="molecule type" value="Genomic_DNA"/>
</dbReference>
<dbReference type="STRING" id="1519643.SAMN06295933_2542"/>
<proteinExistence type="predicted"/>
<feature type="region of interest" description="Disordered" evidence="1">
    <location>
        <begin position="85"/>
        <end position="111"/>
    </location>
</feature>